<sequence>MTLLAMTLGNIVRTHPQHMNKIGKARADGGSAQLNLDAVGRYPTEKPVAMQGALSSLSGGSFVEVAAASRQASDALSVTPEDVRKQLKEWIRDSQIRDSCD</sequence>
<name>A0A0G4EYW1_VITBC</name>
<dbReference type="AlphaFoldDB" id="A0A0G4EYW1"/>
<dbReference type="Proteomes" id="UP000041254">
    <property type="component" value="Unassembled WGS sequence"/>
</dbReference>
<protein>
    <submittedName>
        <fullName evidence="1">Uncharacterized protein</fullName>
    </submittedName>
</protein>
<evidence type="ECO:0000313" key="2">
    <source>
        <dbReference type="Proteomes" id="UP000041254"/>
    </source>
</evidence>
<dbReference type="InParanoid" id="A0A0G4EYW1"/>
<reference evidence="1 2" key="1">
    <citation type="submission" date="2014-11" db="EMBL/GenBank/DDBJ databases">
        <authorList>
            <person name="Zhu J."/>
            <person name="Qi W."/>
            <person name="Song R."/>
        </authorList>
    </citation>
    <scope>NUCLEOTIDE SEQUENCE [LARGE SCALE GENOMIC DNA]</scope>
</reference>
<proteinExistence type="predicted"/>
<accession>A0A0G4EYW1</accession>
<gene>
    <name evidence="1" type="ORF">Vbra_8569</name>
</gene>
<dbReference type="EMBL" id="CDMY01000347">
    <property type="protein sequence ID" value="CEM04136.1"/>
    <property type="molecule type" value="Genomic_DNA"/>
</dbReference>
<keyword evidence="2" id="KW-1185">Reference proteome</keyword>
<dbReference type="VEuPathDB" id="CryptoDB:Vbra_8569"/>
<evidence type="ECO:0000313" key="1">
    <source>
        <dbReference type="EMBL" id="CEM04136.1"/>
    </source>
</evidence>
<organism evidence="1 2">
    <name type="scientific">Vitrella brassicaformis (strain CCMP3155)</name>
    <dbReference type="NCBI Taxonomy" id="1169540"/>
    <lineage>
        <taxon>Eukaryota</taxon>
        <taxon>Sar</taxon>
        <taxon>Alveolata</taxon>
        <taxon>Colpodellida</taxon>
        <taxon>Vitrellaceae</taxon>
        <taxon>Vitrella</taxon>
    </lineage>
</organism>